<keyword evidence="2" id="KW-1185">Reference proteome</keyword>
<dbReference type="Proteomes" id="UP000298663">
    <property type="component" value="Chromosome X"/>
</dbReference>
<organism evidence="1 2">
    <name type="scientific">Steinernema carpocapsae</name>
    <name type="common">Entomopathogenic nematode</name>
    <dbReference type="NCBI Taxonomy" id="34508"/>
    <lineage>
        <taxon>Eukaryota</taxon>
        <taxon>Metazoa</taxon>
        <taxon>Ecdysozoa</taxon>
        <taxon>Nematoda</taxon>
        <taxon>Chromadorea</taxon>
        <taxon>Rhabditida</taxon>
        <taxon>Tylenchina</taxon>
        <taxon>Panagrolaimomorpha</taxon>
        <taxon>Strongyloidoidea</taxon>
        <taxon>Steinernematidae</taxon>
        <taxon>Steinernema</taxon>
    </lineage>
</organism>
<dbReference type="EMBL" id="CM016762">
    <property type="protein sequence ID" value="TMS38145.1"/>
    <property type="molecule type" value="Genomic_DNA"/>
</dbReference>
<sequence length="139" mass="15824">MNKLCVIEFRNEMYFINYSPLCRSSALETAAIRKDEAESEPTWTAFPGQLMTTKLAEHHKNSCRKACCQPRCIYDVDLTAAWQSTTKMDSFLKLRLNEPLLEGAILRCCCIALKLSAPLEDGSSTDLFDLQPRAEQRQQ</sequence>
<proteinExistence type="predicted"/>
<evidence type="ECO:0000313" key="1">
    <source>
        <dbReference type="EMBL" id="TMS38145.1"/>
    </source>
</evidence>
<gene>
    <name evidence="1" type="ORF">L596_004934</name>
</gene>
<accession>A0A4U8UYV5</accession>
<name>A0A4U8UYV5_STECR</name>
<dbReference type="AlphaFoldDB" id="A0A4U8UYV5"/>
<evidence type="ECO:0000313" key="2">
    <source>
        <dbReference type="Proteomes" id="UP000298663"/>
    </source>
</evidence>
<comment type="caution">
    <text evidence="1">The sequence shown here is derived from an EMBL/GenBank/DDBJ whole genome shotgun (WGS) entry which is preliminary data.</text>
</comment>
<reference evidence="1 2" key="1">
    <citation type="journal article" date="2015" name="Genome Biol.">
        <title>Comparative genomics of Steinernema reveals deeply conserved gene regulatory networks.</title>
        <authorList>
            <person name="Dillman A.R."/>
            <person name="Macchietto M."/>
            <person name="Porter C.F."/>
            <person name="Rogers A."/>
            <person name="Williams B."/>
            <person name="Antoshechkin I."/>
            <person name="Lee M.M."/>
            <person name="Goodwin Z."/>
            <person name="Lu X."/>
            <person name="Lewis E.E."/>
            <person name="Goodrich-Blair H."/>
            <person name="Stock S.P."/>
            <person name="Adams B.J."/>
            <person name="Sternberg P.W."/>
            <person name="Mortazavi A."/>
        </authorList>
    </citation>
    <scope>NUCLEOTIDE SEQUENCE [LARGE SCALE GENOMIC DNA]</scope>
    <source>
        <strain evidence="1 2">ALL</strain>
    </source>
</reference>
<reference evidence="1 2" key="2">
    <citation type="journal article" date="2019" name="G3 (Bethesda)">
        <title>Hybrid Assembly of the Genome of the Entomopathogenic Nematode Steinernema carpocapsae Identifies the X-Chromosome.</title>
        <authorList>
            <person name="Serra L."/>
            <person name="Macchietto M."/>
            <person name="Macias-Munoz A."/>
            <person name="McGill C.J."/>
            <person name="Rodriguez I.M."/>
            <person name="Rodriguez B."/>
            <person name="Murad R."/>
            <person name="Mortazavi A."/>
        </authorList>
    </citation>
    <scope>NUCLEOTIDE SEQUENCE [LARGE SCALE GENOMIC DNA]</scope>
    <source>
        <strain evidence="1 2">ALL</strain>
    </source>
</reference>
<dbReference type="EMBL" id="AZBU02000001">
    <property type="protein sequence ID" value="TMS38145.1"/>
    <property type="molecule type" value="Genomic_DNA"/>
</dbReference>
<protein>
    <submittedName>
        <fullName evidence="1">Uncharacterized protein</fullName>
    </submittedName>
</protein>